<protein>
    <submittedName>
        <fullName evidence="3">Type VI secretion-associated protein, ImpA family</fullName>
    </submittedName>
</protein>
<dbReference type="RefSeq" id="WP_058284682.1">
    <property type="nucleotide sequence ID" value="NZ_CYSR01000007.1"/>
</dbReference>
<feature type="compositionally biased region" description="Acidic residues" evidence="1">
    <location>
        <begin position="254"/>
        <end position="266"/>
    </location>
</feature>
<reference evidence="3 4" key="1">
    <citation type="submission" date="2015-09" db="EMBL/GenBank/DDBJ databases">
        <authorList>
            <consortium name="Swine Surveillance"/>
        </authorList>
    </citation>
    <scope>NUCLEOTIDE SEQUENCE [LARGE SCALE GENOMIC DNA]</scope>
    <source>
        <strain evidence="3 4">CECT 8399</strain>
    </source>
</reference>
<dbReference type="PANTHER" id="PTHR37951">
    <property type="entry name" value="CYTOPLASMIC PROTEIN-RELATED"/>
    <property type="match status" value="1"/>
</dbReference>
<evidence type="ECO:0000313" key="4">
    <source>
        <dbReference type="Proteomes" id="UP000051326"/>
    </source>
</evidence>
<dbReference type="STRING" id="1396826.PHA8399_00558"/>
<dbReference type="NCBIfam" id="TIGR03363">
    <property type="entry name" value="VI_chp_8"/>
    <property type="match status" value="1"/>
</dbReference>
<feature type="domain" description="ImpA N-terminal" evidence="2">
    <location>
        <begin position="12"/>
        <end position="129"/>
    </location>
</feature>
<dbReference type="InterPro" id="IPR017740">
    <property type="entry name" value="TssA-like"/>
</dbReference>
<gene>
    <name evidence="3" type="ORF">PHA8399_00558</name>
</gene>
<dbReference type="Pfam" id="PF06812">
    <property type="entry name" value="ImpA_N"/>
    <property type="match status" value="1"/>
</dbReference>
<organism evidence="3 4">
    <name type="scientific">Leisingera aquaemixtae</name>
    <dbReference type="NCBI Taxonomy" id="1396826"/>
    <lineage>
        <taxon>Bacteria</taxon>
        <taxon>Pseudomonadati</taxon>
        <taxon>Pseudomonadota</taxon>
        <taxon>Alphaproteobacteria</taxon>
        <taxon>Rhodobacterales</taxon>
        <taxon>Roseobacteraceae</taxon>
        <taxon>Leisingera</taxon>
    </lineage>
</organism>
<proteinExistence type="predicted"/>
<dbReference type="AlphaFoldDB" id="A0A0P1HV50"/>
<evidence type="ECO:0000259" key="2">
    <source>
        <dbReference type="Pfam" id="PF06812"/>
    </source>
</evidence>
<sequence>MDPAVLLQSKGDDSPSGDNLEYDPAFTEMELAAQPGEESVVGNETIAATDPDYREVQKKALEVLERSHDLRAAVFLGDALLHSEGLPGFADVTTYIRGCLEEFWETCHPELDEDDGDPTMRINAVQDMCGQPDGMAGASPLYRSLRRAPLTESRGFGRFSLRDIEIAEGMMTAPADMEHIPDTATIGAAFQDSDEDLIAERLAAIETAEKNVRAISAVFDAQTPGQGPDLSALIKLLQQIAKRIRSYTGAGADEAAEDGAEEDEAVEAGAAAPAAAAAGRPAGAINSPADVSNTLDRIISYYRRAEPSSPLPILLERCKRLVGADFLTIMKDMAPQGVDNVHLIGGIEDDDD</sequence>
<evidence type="ECO:0000313" key="3">
    <source>
        <dbReference type="EMBL" id="CUH98444.1"/>
    </source>
</evidence>
<name>A0A0P1HV50_9RHOB</name>
<dbReference type="Proteomes" id="UP000051326">
    <property type="component" value="Unassembled WGS sequence"/>
</dbReference>
<feature type="region of interest" description="Disordered" evidence="1">
    <location>
        <begin position="1"/>
        <end position="20"/>
    </location>
</feature>
<dbReference type="InterPro" id="IPR010657">
    <property type="entry name" value="ImpA_N"/>
</dbReference>
<evidence type="ECO:0000256" key="1">
    <source>
        <dbReference type="SAM" id="MobiDB-lite"/>
    </source>
</evidence>
<dbReference type="PANTHER" id="PTHR37951:SF1">
    <property type="entry name" value="TYPE VI SECRETION SYSTEM COMPONENT TSSA1"/>
    <property type="match status" value="1"/>
</dbReference>
<accession>A0A0P1HV50</accession>
<feature type="region of interest" description="Disordered" evidence="1">
    <location>
        <begin position="253"/>
        <end position="272"/>
    </location>
</feature>
<dbReference type="EMBL" id="CYSR01000007">
    <property type="protein sequence ID" value="CUH98444.1"/>
    <property type="molecule type" value="Genomic_DNA"/>
</dbReference>